<reference evidence="2" key="1">
    <citation type="submission" date="2020-08" db="EMBL/GenBank/DDBJ databases">
        <title>Genome sequencing and assembly of the red palm weevil Rhynchophorus ferrugineus.</title>
        <authorList>
            <person name="Dias G.B."/>
            <person name="Bergman C.M."/>
            <person name="Manee M."/>
        </authorList>
    </citation>
    <scope>NUCLEOTIDE SEQUENCE</scope>
    <source>
        <strain evidence="2">AA-2017</strain>
        <tissue evidence="2">Whole larva</tissue>
    </source>
</reference>
<feature type="region of interest" description="Disordered" evidence="1">
    <location>
        <begin position="223"/>
        <end position="332"/>
    </location>
</feature>
<proteinExistence type="predicted"/>
<evidence type="ECO:0000313" key="2">
    <source>
        <dbReference type="EMBL" id="KAF7281000.1"/>
    </source>
</evidence>
<feature type="region of interest" description="Disordered" evidence="1">
    <location>
        <begin position="888"/>
        <end position="922"/>
    </location>
</feature>
<organism evidence="2 3">
    <name type="scientific">Rhynchophorus ferrugineus</name>
    <name type="common">Red palm weevil</name>
    <name type="synonym">Curculio ferrugineus</name>
    <dbReference type="NCBI Taxonomy" id="354439"/>
    <lineage>
        <taxon>Eukaryota</taxon>
        <taxon>Metazoa</taxon>
        <taxon>Ecdysozoa</taxon>
        <taxon>Arthropoda</taxon>
        <taxon>Hexapoda</taxon>
        <taxon>Insecta</taxon>
        <taxon>Pterygota</taxon>
        <taxon>Neoptera</taxon>
        <taxon>Endopterygota</taxon>
        <taxon>Coleoptera</taxon>
        <taxon>Polyphaga</taxon>
        <taxon>Cucujiformia</taxon>
        <taxon>Curculionidae</taxon>
        <taxon>Dryophthorinae</taxon>
        <taxon>Rhynchophorus</taxon>
    </lineage>
</organism>
<dbReference type="Proteomes" id="UP000625711">
    <property type="component" value="Unassembled WGS sequence"/>
</dbReference>
<sequence>MHSRRPDGHATFPGDDLSKHLIIISPGQMRHHHRWPHILVCLSICVALATESAASTPKTRHFHRQVHRLVGGHLTHDVESDDSELITASAGDNTKSKKGGKHGEDDRKTLSQQVADGKYGLIQKELFQSTPKRPGIISYATNTELPQDNIATLGGLTKNDIWLSENHLLVIRGGVYPPHDDTKQENVGQVWQPIDDYNAPLHQVKIPKNPKIPPPFPVQLTDDGPLQILGTNSSRTLNESSETPAYALPPPPDWNGEIPPQSQYFPQAGTPDTDPAHPAAGKAPVRGTVPGEPGGGMPFPPALLNGSSPPYSAHSPPEMAILSPPLGNGTEPEIIDEDDPSIYYPPPYSFFYPRDNTSLVPPGPLVPGIILPPPPKFFAALEEDPPATTTTTAKPRKTIPTRVTVIKNYGKATTRVVPSRKTTGRPQTTKLVKTTTTSTTDRPKIISILPVHVAKLNRTYLPPTSIKKKPAVTVLRPVKQNTIQPHKHEENNNRHRLYNNEFVTTTQVPLKFHTTTSTNVEVPPLTRQQPERFTIGVNAHQRPKTTSKPTNYFFYEETDPSINVITTERPAKTPNFYEPPPKYQTIQAPTPVTKPHFMYINDRPRFRPVTHNEPQPRPNTFRVHVAKLQQQLHQYYNSPKTPSKPVYQYSFEAQNFRPSPQINGQGDGFKPMPKYSVQIQQAIEILPSQRPSYQHNQPLKVQEPPYLATKRPSSGYDARPTARPQYQQEVQKLRDFIQVTPAKTVAEFSFEATPNPLLQQGFYTEPDEGYFDERTRQSFTVFGQKLPSTTTPLPPQSNFHRQQSGQYRQPISLHNDIKVNYANPRPPINPDSESIHFNQQYHPVNRPEIIKAIEIPPPSNIRNGNDGYIQYQLPGDDGAHFYFLTPQQIQRKRQSYPYQREDRIRRDNRSENKKTSAPLKTK</sequence>
<feature type="compositionally biased region" description="Basic and acidic residues" evidence="1">
    <location>
        <begin position="899"/>
        <end position="914"/>
    </location>
</feature>
<accession>A0A834IHS3</accession>
<feature type="compositionally biased region" description="Polar residues" evidence="1">
    <location>
        <begin position="229"/>
        <end position="243"/>
    </location>
</feature>
<protein>
    <submittedName>
        <fullName evidence="2">Uncharacterized protein</fullName>
    </submittedName>
</protein>
<feature type="region of interest" description="Disordered" evidence="1">
    <location>
        <begin position="85"/>
        <end position="108"/>
    </location>
</feature>
<evidence type="ECO:0000256" key="1">
    <source>
        <dbReference type="SAM" id="MobiDB-lite"/>
    </source>
</evidence>
<dbReference type="EMBL" id="JAACXV010000264">
    <property type="protein sequence ID" value="KAF7281000.1"/>
    <property type="molecule type" value="Genomic_DNA"/>
</dbReference>
<comment type="caution">
    <text evidence="2">The sequence shown here is derived from an EMBL/GenBank/DDBJ whole genome shotgun (WGS) entry which is preliminary data.</text>
</comment>
<dbReference type="AlphaFoldDB" id="A0A834IHS3"/>
<dbReference type="OrthoDB" id="6363232at2759"/>
<name>A0A834IHS3_RHYFE</name>
<gene>
    <name evidence="2" type="ORF">GWI33_005267</name>
</gene>
<keyword evidence="3" id="KW-1185">Reference proteome</keyword>
<evidence type="ECO:0000313" key="3">
    <source>
        <dbReference type="Proteomes" id="UP000625711"/>
    </source>
</evidence>